<evidence type="ECO:0000256" key="2">
    <source>
        <dbReference type="ARBA" id="ARBA00022670"/>
    </source>
</evidence>
<dbReference type="PANTHER" id="PTHR43399">
    <property type="entry name" value="SUBTILISIN-RELATED"/>
    <property type="match status" value="1"/>
</dbReference>
<dbReference type="GO" id="GO:0004252">
    <property type="term" value="F:serine-type endopeptidase activity"/>
    <property type="evidence" value="ECO:0007669"/>
    <property type="project" value="UniProtKB-UniRule"/>
</dbReference>
<keyword evidence="4 6" id="KW-0720">Serine protease</keyword>
<dbReference type="InterPro" id="IPR008964">
    <property type="entry name" value="Invasin/intimin_cell_adhesion"/>
</dbReference>
<dbReference type="Pfam" id="PF02225">
    <property type="entry name" value="PA"/>
    <property type="match status" value="1"/>
</dbReference>
<dbReference type="InterPro" id="IPR022398">
    <property type="entry name" value="Peptidase_S8_His-AS"/>
</dbReference>
<dbReference type="Gene3D" id="2.60.40.1080">
    <property type="match status" value="1"/>
</dbReference>
<dbReference type="Gene3D" id="3.40.50.200">
    <property type="entry name" value="Peptidase S8/S53 domain"/>
    <property type="match status" value="1"/>
</dbReference>
<evidence type="ECO:0000256" key="6">
    <source>
        <dbReference type="PROSITE-ProRule" id="PRU01240"/>
    </source>
</evidence>
<feature type="transmembrane region" description="Helical" evidence="8">
    <location>
        <begin position="1839"/>
        <end position="1858"/>
    </location>
</feature>
<dbReference type="InterPro" id="IPR003137">
    <property type="entry name" value="PA_domain"/>
</dbReference>
<keyword evidence="2 6" id="KW-0645">Protease</keyword>
<dbReference type="PRINTS" id="PR00723">
    <property type="entry name" value="SUBTILISIN"/>
</dbReference>
<evidence type="ECO:0000256" key="1">
    <source>
        <dbReference type="ARBA" id="ARBA00011073"/>
    </source>
</evidence>
<dbReference type="SUPFAM" id="SSF50960">
    <property type="entry name" value="TolB, C-terminal domain"/>
    <property type="match status" value="1"/>
</dbReference>
<evidence type="ECO:0000313" key="11">
    <source>
        <dbReference type="EMBL" id="BCK80610.1"/>
    </source>
</evidence>
<dbReference type="SMART" id="SM00635">
    <property type="entry name" value="BID_2"/>
    <property type="match status" value="1"/>
</dbReference>
<evidence type="ECO:0000256" key="7">
    <source>
        <dbReference type="SAM" id="MobiDB-lite"/>
    </source>
</evidence>
<feature type="domain" description="BIG2" evidence="10">
    <location>
        <begin position="1226"/>
        <end position="1302"/>
    </location>
</feature>
<dbReference type="GO" id="GO:0000272">
    <property type="term" value="P:polysaccharide catabolic process"/>
    <property type="evidence" value="ECO:0007669"/>
    <property type="project" value="InterPro"/>
</dbReference>
<dbReference type="KEGG" id="vcop:MM50RIKEN_03730"/>
<keyword evidence="3 6" id="KW-0378">Hydrolase</keyword>
<feature type="active site" description="Charge relay system" evidence="5 6">
    <location>
        <position position="298"/>
    </location>
</feature>
<reference evidence="11" key="1">
    <citation type="submission" date="2020-09" db="EMBL/GenBank/DDBJ databases">
        <title>New species isolated from human feces.</title>
        <authorList>
            <person name="Kitahara M."/>
            <person name="Shigeno Y."/>
            <person name="Shime M."/>
            <person name="Matsumoto Y."/>
            <person name="Nakamura S."/>
            <person name="Motooka D."/>
            <person name="Fukuoka S."/>
            <person name="Nishikawa H."/>
            <person name="Benno Y."/>
        </authorList>
    </citation>
    <scope>NUCLEOTIDE SEQUENCE</scope>
    <source>
        <strain evidence="11">MM50</strain>
    </source>
</reference>
<proteinExistence type="inferred from homology"/>
<dbReference type="InterPro" id="IPR023828">
    <property type="entry name" value="Peptidase_S8_Ser-AS"/>
</dbReference>
<feature type="signal peptide" evidence="9">
    <location>
        <begin position="1"/>
        <end position="29"/>
    </location>
</feature>
<dbReference type="InterPro" id="IPR036852">
    <property type="entry name" value="Peptidase_S8/S53_dom_sf"/>
</dbReference>
<feature type="region of interest" description="Disordered" evidence="7">
    <location>
        <begin position="1640"/>
        <end position="1659"/>
    </location>
</feature>
<dbReference type="PROSITE" id="PS51892">
    <property type="entry name" value="SUBTILASE"/>
    <property type="match status" value="1"/>
</dbReference>
<dbReference type="PROSITE" id="PS00138">
    <property type="entry name" value="SUBTILASE_SER"/>
    <property type="match status" value="1"/>
</dbReference>
<dbReference type="SUPFAM" id="SSF52743">
    <property type="entry name" value="Subtilisin-like"/>
    <property type="match status" value="1"/>
</dbReference>
<keyword evidence="9" id="KW-0732">Signal</keyword>
<dbReference type="InterPro" id="IPR051048">
    <property type="entry name" value="Peptidase_S8/S53_subtilisin"/>
</dbReference>
<dbReference type="Gene3D" id="3.50.30.30">
    <property type="match status" value="1"/>
</dbReference>
<dbReference type="Gene3D" id="2.60.40.680">
    <property type="match status" value="1"/>
</dbReference>
<dbReference type="InterPro" id="IPR036439">
    <property type="entry name" value="Dockerin_dom_sf"/>
</dbReference>
<evidence type="ECO:0000256" key="5">
    <source>
        <dbReference type="PIRSR" id="PIRSR615500-1"/>
    </source>
</evidence>
<dbReference type="Proteomes" id="UP000681035">
    <property type="component" value="Chromosome"/>
</dbReference>
<keyword evidence="8" id="KW-0472">Membrane</keyword>
<keyword evidence="8" id="KW-0812">Transmembrane</keyword>
<name>A0A810PY73_9FIRM</name>
<dbReference type="SUPFAM" id="SSF52025">
    <property type="entry name" value="PA domain"/>
    <property type="match status" value="1"/>
</dbReference>
<accession>A0A810PY73</accession>
<dbReference type="Gene3D" id="1.10.1330.10">
    <property type="entry name" value="Dockerin domain"/>
    <property type="match status" value="1"/>
</dbReference>
<evidence type="ECO:0000259" key="10">
    <source>
        <dbReference type="SMART" id="SM00635"/>
    </source>
</evidence>
<evidence type="ECO:0000256" key="8">
    <source>
        <dbReference type="SAM" id="Phobius"/>
    </source>
</evidence>
<feature type="chain" id="PRO_5039115836" description="BIG2 domain-containing protein" evidence="9">
    <location>
        <begin position="30"/>
        <end position="1867"/>
    </location>
</feature>
<dbReference type="PROSITE" id="PS00137">
    <property type="entry name" value="SUBTILASE_HIS"/>
    <property type="match status" value="1"/>
</dbReference>
<keyword evidence="12" id="KW-1185">Reference proteome</keyword>
<dbReference type="GO" id="GO:0006508">
    <property type="term" value="P:proteolysis"/>
    <property type="evidence" value="ECO:0007669"/>
    <property type="project" value="UniProtKB-KW"/>
</dbReference>
<evidence type="ECO:0000256" key="3">
    <source>
        <dbReference type="ARBA" id="ARBA00022801"/>
    </source>
</evidence>
<feature type="active site" description="Charge relay system" evidence="5 6">
    <location>
        <position position="215"/>
    </location>
</feature>
<organism evidence="11 12">
    <name type="scientific">Vescimonas coprocola</name>
    <dbReference type="NCBI Taxonomy" id="2714355"/>
    <lineage>
        <taxon>Bacteria</taxon>
        <taxon>Bacillati</taxon>
        <taxon>Bacillota</taxon>
        <taxon>Clostridia</taxon>
        <taxon>Eubacteriales</taxon>
        <taxon>Oscillospiraceae</taxon>
        <taxon>Vescimonas</taxon>
    </lineage>
</organism>
<keyword evidence="8" id="KW-1133">Transmembrane helix</keyword>
<dbReference type="RefSeq" id="WP_213541530.1">
    <property type="nucleotide sequence ID" value="NZ_AP023418.1"/>
</dbReference>
<sequence length="1867" mass="197286">MKHAKPMKRALSVLLALVLSLSLVTPTWAAAKTPSSGTGNGLTWEKIDNRSTDLRLDKNNAEKVAQDTPEYADTDVVRVSIVLKDASTLAKGYSSEDIATNSAAMKYRQKLETKQEKMAKTISKKALGGEALDVVWNLTLAANIISANVEYGQIEKIEKISGVEAVLIETRYEPCVVKDNETTDPNMATSGSMIGSHVAWADGYTGAGSKVAIIDTGADTDHPSLDPDAFTYAVKDSGATLMTAADLTDTVLEQLNASKKMPGVTADQLYVNAKIPYGFNYVDDDLDITHANDKQGDHGSHVTGIAAGNRYIKNEDGSFSPALDTALTQGVAPDAQVFVMKVFGTNGGARDSDYMVAIEDAILLGADSVNLSLGSSNPGTSRNSYAAYQAIMENITNSGTVVSISAGNSGNWFENTAYQYPYVESNSWTTTGSPGSYTNSLGVASVDNVGGTGDYVEVAGKKLFYTDSTSAPIQALTTLAGEQQFVYVDTAGNAEDFAAVKDILTGKIAICNRGSIAFTDKGNNAISNGAIALIVANNEPGTISMVTDGYNYTAPYVSILQADGEYIKASSEKHTTDSGLVYYTGTMTVGASAAVNHASADYYTMSSFSSWGVPGSLEMKPEITAPGGNIYSLKDGGTYQNMSGTSMAAPQITGMAALVAQYIRENDLTEQTGLTARQLAQSLLMSTAEPMVEDYGKDGDGYYPVLRQGAGLANVANAVTSGTYILMDEGANAGAADGKVKVELGDDPARTGKYSFGFTIHNLEDEAAYFDLSADFFTQSLMSSDGVNFEYTRTTPVASNVKWTVDGEYAAFLNDTLKDCDFNGDGKVDADDGQALLDYVTGVRADIAHKDAADFDNDNGIDTYDAYLFFKELGTAPVVIPAGGSLHVTADVTLLGLDAYDKASGNTGTYVEGYVFANEAATAEGEQGDSHSIPVLGYYGSWTDSSMFDIGSYIAYANGLETRAPYMYVYNGDDSVNNQALTIKAVGETKGYYFGGNPFGLDEFYDAARDAINPEINNFYKMTFTAIRNAAASRLTITDGNGKVLSSSDLGEVSSAFYSSSDATWISTRYTLNMGDTPNAADGTYLNVDLTLAPEYYASYDKDGNATVDWDALSDGATMHYGMVVDKTAPTVSNVNLGTDAEGNKVLTFTAGDDQYMSAVALLDYDKGSVVSKAAGSPEGAAKGASQNFTLSLGDSTATHLLLQVYDYAENYVTYKLNLNPDELAGDVTVKLNTEALTLFKGNVAKLTASVEPFGVQPDTVTWSSDNTDVATVSDNGLVTAVGKGTANITATSVKDPSVSATCVVTVKAVEVTLNGALQDAKGKAELFTWDLGNDATWTAGPELEAGSVGATTLDADNNTLLLLDGDSYNMHEVDLATGKNLHTWNGIDGGNGSNLPLFDIAHSYLYSGEQNGSNMVWIYGYYVSTLQHPDELDAGAYSFQQTLATQDANFFTAIANMGYYDVRVGSTLCPADVFVALDDAGNIWTLGYVYYNNTVELYTLDDVEKTTLPDLSYPGLDQNDSSMSSLVYAEEESGDVLYLSYFNGETNDIYRLAYSTDDDGDTHYWDASLLGDVGSEVWPATLYSAVPAASGEAGNNAVTVKSALGDVTLDAASAMAETQAKALTPASVTGSLNTANDAGTGAVKPADAETTTPVSSITVSEDEKTVTVTVVPKNDDITTNGLFTVDYDASVLTLADVTFASQYSSHKDADGKVTLGYVDVDGLKAGTAAATLTFTVSDPTAVDTSTAVTVHQTEINDQTVDVTEALTADLHQDTKVVNAKPATCTEDGYTGDTVCAACGKVLAKGEVIKALGHDYKDGTCTRCGDKQPGVNTGDNSTMTMWTMSAVMALAGAAVLVLRSRKEKYEG</sequence>
<gene>
    <name evidence="11" type="ORF">MM50RIKEN_03730</name>
</gene>
<evidence type="ECO:0000256" key="4">
    <source>
        <dbReference type="ARBA" id="ARBA00022825"/>
    </source>
</evidence>
<evidence type="ECO:0000313" key="12">
    <source>
        <dbReference type="Proteomes" id="UP000681035"/>
    </source>
</evidence>
<feature type="active site" description="Charge relay system" evidence="5 6">
    <location>
        <position position="646"/>
    </location>
</feature>
<protein>
    <recommendedName>
        <fullName evidence="10">BIG2 domain-containing protein</fullName>
    </recommendedName>
</protein>
<dbReference type="EMBL" id="AP023418">
    <property type="protein sequence ID" value="BCK80610.1"/>
    <property type="molecule type" value="Genomic_DNA"/>
</dbReference>
<comment type="similarity">
    <text evidence="1 6">Belongs to the peptidase S8 family.</text>
</comment>
<dbReference type="SUPFAM" id="SSF63446">
    <property type="entry name" value="Type I dockerin domain"/>
    <property type="match status" value="1"/>
</dbReference>
<dbReference type="PANTHER" id="PTHR43399:SF4">
    <property type="entry name" value="CELL WALL-ASSOCIATED PROTEASE"/>
    <property type="match status" value="1"/>
</dbReference>
<dbReference type="Gene3D" id="2.60.40.1710">
    <property type="entry name" value="Subtilisin-like superfamily"/>
    <property type="match status" value="1"/>
</dbReference>
<dbReference type="InterPro" id="IPR000209">
    <property type="entry name" value="Peptidase_S8/S53_dom"/>
</dbReference>
<dbReference type="Pfam" id="PF02368">
    <property type="entry name" value="Big_2"/>
    <property type="match status" value="1"/>
</dbReference>
<dbReference type="SUPFAM" id="SSF49373">
    <property type="entry name" value="Invasin/intimin cell-adhesion fragments"/>
    <property type="match status" value="1"/>
</dbReference>
<evidence type="ECO:0000256" key="9">
    <source>
        <dbReference type="SAM" id="SignalP"/>
    </source>
</evidence>
<feature type="compositionally biased region" description="Polar residues" evidence="7">
    <location>
        <begin position="1650"/>
        <end position="1659"/>
    </location>
</feature>
<dbReference type="InterPro" id="IPR003343">
    <property type="entry name" value="Big_2"/>
</dbReference>
<dbReference type="InterPro" id="IPR015500">
    <property type="entry name" value="Peptidase_S8_subtilisin-rel"/>
</dbReference>
<dbReference type="InterPro" id="IPR046450">
    <property type="entry name" value="PA_dom_sf"/>
</dbReference>
<dbReference type="Pfam" id="PF00082">
    <property type="entry name" value="Peptidase_S8"/>
    <property type="match status" value="1"/>
</dbReference>